<gene>
    <name evidence="1" type="ORF">ACHAW5_008255</name>
</gene>
<dbReference type="Proteomes" id="UP001530315">
    <property type="component" value="Unassembled WGS sequence"/>
</dbReference>
<protein>
    <submittedName>
        <fullName evidence="1">Uncharacterized protein</fullName>
    </submittedName>
</protein>
<accession>A0ABD3NJX5</accession>
<evidence type="ECO:0000313" key="2">
    <source>
        <dbReference type="Proteomes" id="UP001530315"/>
    </source>
</evidence>
<name>A0ABD3NJX5_9STRA</name>
<sequence>MTPEELSFTTAFNKNRPTLALFSKCASKDELHIIRDAFFLGLASLLCTKEYGSLRESMIIDPTSFTSIANSLNTPKGLEVMVTAARASDQWEGLLAALHEVAAQVNSDLDEIWSILERGRLEWLSAINSAHPLKVILKKALKNDDKRTEKDDVDAKMIYMYALSLSIPELQEISETWSNKVNMEDKMNPLQNYNVDLWDCRSNEWRPLDLGVQEAAQRGGSSFRDAWEA</sequence>
<comment type="caution">
    <text evidence="1">The sequence shown here is derived from an EMBL/GenBank/DDBJ whole genome shotgun (WGS) entry which is preliminary data.</text>
</comment>
<reference evidence="1 2" key="1">
    <citation type="submission" date="2024-10" db="EMBL/GenBank/DDBJ databases">
        <title>Updated reference genomes for cyclostephanoid diatoms.</title>
        <authorList>
            <person name="Roberts W.R."/>
            <person name="Alverson A.J."/>
        </authorList>
    </citation>
    <scope>NUCLEOTIDE SEQUENCE [LARGE SCALE GENOMIC DNA]</scope>
    <source>
        <strain evidence="1 2">AJA276-08</strain>
    </source>
</reference>
<dbReference type="AlphaFoldDB" id="A0ABD3NJX5"/>
<keyword evidence="2" id="KW-1185">Reference proteome</keyword>
<evidence type="ECO:0000313" key="1">
    <source>
        <dbReference type="EMBL" id="KAL3776224.1"/>
    </source>
</evidence>
<organism evidence="1 2">
    <name type="scientific">Stephanodiscus triporus</name>
    <dbReference type="NCBI Taxonomy" id="2934178"/>
    <lineage>
        <taxon>Eukaryota</taxon>
        <taxon>Sar</taxon>
        <taxon>Stramenopiles</taxon>
        <taxon>Ochrophyta</taxon>
        <taxon>Bacillariophyta</taxon>
        <taxon>Coscinodiscophyceae</taxon>
        <taxon>Thalassiosirophycidae</taxon>
        <taxon>Stephanodiscales</taxon>
        <taxon>Stephanodiscaceae</taxon>
        <taxon>Stephanodiscus</taxon>
    </lineage>
</organism>
<proteinExistence type="predicted"/>
<dbReference type="EMBL" id="JALLAZ020001364">
    <property type="protein sequence ID" value="KAL3776224.1"/>
    <property type="molecule type" value="Genomic_DNA"/>
</dbReference>